<keyword evidence="14" id="KW-1185">Reference proteome</keyword>
<evidence type="ECO:0000256" key="6">
    <source>
        <dbReference type="ARBA" id="ARBA00023004"/>
    </source>
</evidence>
<organism evidence="13 14">
    <name type="scientific">Gordonia sputi NBRC 100414</name>
    <dbReference type="NCBI Taxonomy" id="1089453"/>
    <lineage>
        <taxon>Bacteria</taxon>
        <taxon>Bacillati</taxon>
        <taxon>Actinomycetota</taxon>
        <taxon>Actinomycetes</taxon>
        <taxon>Mycobacteriales</taxon>
        <taxon>Gordoniaceae</taxon>
        <taxon>Gordonia</taxon>
    </lineage>
</organism>
<evidence type="ECO:0000259" key="12">
    <source>
        <dbReference type="Pfam" id="PF18357"/>
    </source>
</evidence>
<keyword evidence="6" id="KW-0408">Iron</keyword>
<comment type="subcellular location">
    <subcellularLocation>
        <location evidence="1">Cytoplasm</location>
    </subcellularLocation>
</comment>
<dbReference type="GO" id="GO:0003700">
    <property type="term" value="F:DNA-binding transcription factor activity"/>
    <property type="evidence" value="ECO:0007669"/>
    <property type="project" value="InterPro"/>
</dbReference>
<evidence type="ECO:0000256" key="9">
    <source>
        <dbReference type="ARBA" id="ARBA00023163"/>
    </source>
</evidence>
<dbReference type="Pfam" id="PF01325">
    <property type="entry name" value="Fe_dep_repress"/>
    <property type="match status" value="1"/>
</dbReference>
<dbReference type="InterPro" id="IPR040767">
    <property type="entry name" value="DtxR/IdeR_SH3"/>
</dbReference>
<dbReference type="SUPFAM" id="SSF47979">
    <property type="entry name" value="Iron-dependent repressor protein, dimerization domain"/>
    <property type="match status" value="1"/>
</dbReference>
<dbReference type="EMBL" id="BAFC01000126">
    <property type="protein sequence ID" value="GAB41336.1"/>
    <property type="molecule type" value="Genomic_DNA"/>
</dbReference>
<dbReference type="Gene3D" id="1.10.10.10">
    <property type="entry name" value="Winged helix-like DNA-binding domain superfamily/Winged helix DNA-binding domain"/>
    <property type="match status" value="1"/>
</dbReference>
<evidence type="ECO:0000256" key="4">
    <source>
        <dbReference type="ARBA" id="ARBA00022490"/>
    </source>
</evidence>
<dbReference type="Pfam" id="PF18357">
    <property type="entry name" value="DtxR"/>
    <property type="match status" value="1"/>
</dbReference>
<comment type="caution">
    <text evidence="13">The sequence shown here is derived from an EMBL/GenBank/DDBJ whole genome shotgun (WGS) entry which is preliminary data.</text>
</comment>
<evidence type="ECO:0000256" key="7">
    <source>
        <dbReference type="ARBA" id="ARBA00023015"/>
    </source>
</evidence>
<dbReference type="InterPro" id="IPR008988">
    <property type="entry name" value="Transcriptional_repressor_C"/>
</dbReference>
<dbReference type="InterPro" id="IPR022687">
    <property type="entry name" value="HTH_DTXR"/>
</dbReference>
<dbReference type="InterPro" id="IPR036421">
    <property type="entry name" value="Fe_dep_repressor_sf"/>
</dbReference>
<dbReference type="Pfam" id="PF02742">
    <property type="entry name" value="Fe_dep_repr_C"/>
    <property type="match status" value="1"/>
</dbReference>
<dbReference type="eggNOG" id="COG1321">
    <property type="taxonomic scope" value="Bacteria"/>
</dbReference>
<dbReference type="GO" id="GO:0046914">
    <property type="term" value="F:transition metal ion binding"/>
    <property type="evidence" value="ECO:0007669"/>
    <property type="project" value="InterPro"/>
</dbReference>
<comment type="similarity">
    <text evidence="2">Belongs to the DtxR/MntR family.</text>
</comment>
<protein>
    <submittedName>
        <fullName evidence="13">Iron-dependent regulator IdeR</fullName>
    </submittedName>
</protein>
<evidence type="ECO:0000256" key="5">
    <source>
        <dbReference type="ARBA" id="ARBA00022491"/>
    </source>
</evidence>
<dbReference type="GO" id="GO:0003677">
    <property type="term" value="F:DNA binding"/>
    <property type="evidence" value="ECO:0007669"/>
    <property type="project" value="UniProtKB-KW"/>
</dbReference>
<dbReference type="InterPro" id="IPR001367">
    <property type="entry name" value="Fe_dep_repressor"/>
</dbReference>
<proteinExistence type="inferred from homology"/>
<dbReference type="Gene3D" id="2.30.30.90">
    <property type="match status" value="1"/>
</dbReference>
<gene>
    <name evidence="13" type="primary">ideR</name>
    <name evidence="13" type="ORF">GOSPT_128_00010</name>
</gene>
<dbReference type="Proteomes" id="UP000005845">
    <property type="component" value="Unassembled WGS sequence"/>
</dbReference>
<name>H5U6H8_9ACTN</name>
<dbReference type="GO" id="GO:0046983">
    <property type="term" value="F:protein dimerization activity"/>
    <property type="evidence" value="ECO:0007669"/>
    <property type="project" value="InterPro"/>
</dbReference>
<keyword evidence="4" id="KW-0963">Cytoplasm</keyword>
<evidence type="ECO:0000256" key="8">
    <source>
        <dbReference type="ARBA" id="ARBA00023125"/>
    </source>
</evidence>
<keyword evidence="8" id="KW-0238">DNA-binding</keyword>
<dbReference type="PANTHER" id="PTHR33238:SF10">
    <property type="entry name" value="IRON-DEPENDENT REPRESSOR IDER"/>
    <property type="match status" value="1"/>
</dbReference>
<dbReference type="AlphaFoldDB" id="H5U6H8"/>
<keyword evidence="7" id="KW-0805">Transcription regulation</keyword>
<dbReference type="GO" id="GO:0005737">
    <property type="term" value="C:cytoplasm"/>
    <property type="evidence" value="ECO:0007669"/>
    <property type="project" value="UniProtKB-SubCell"/>
</dbReference>
<dbReference type="SMART" id="SM00529">
    <property type="entry name" value="HTH_DTXR"/>
    <property type="match status" value="1"/>
</dbReference>
<reference evidence="13 14" key="1">
    <citation type="submission" date="2012-02" db="EMBL/GenBank/DDBJ databases">
        <title>Whole genome shotgun sequence of Gordonia sputi NBRC 100414.</title>
        <authorList>
            <person name="Yoshida I."/>
            <person name="Hosoyama A."/>
            <person name="Tsuchikane K."/>
            <person name="Katsumata H."/>
            <person name="Yamazaki S."/>
            <person name="Fujita N."/>
        </authorList>
    </citation>
    <scope>NUCLEOTIDE SEQUENCE [LARGE SCALE GENOMIC DNA]</scope>
    <source>
        <strain evidence="13 14">NBRC 100414</strain>
    </source>
</reference>
<dbReference type="Gene3D" id="1.10.60.10">
    <property type="entry name" value="Iron dependent repressor, metal binding and dimerisation domain"/>
    <property type="match status" value="1"/>
</dbReference>
<evidence type="ECO:0000256" key="1">
    <source>
        <dbReference type="ARBA" id="ARBA00004496"/>
    </source>
</evidence>
<dbReference type="GO" id="GO:0045892">
    <property type="term" value="P:negative regulation of DNA-templated transcription"/>
    <property type="evidence" value="ECO:0007669"/>
    <property type="project" value="TreeGrafter"/>
</dbReference>
<dbReference type="SUPFAM" id="SSF50037">
    <property type="entry name" value="C-terminal domain of transcriptional repressors"/>
    <property type="match status" value="1"/>
</dbReference>
<comment type="subunit">
    <text evidence="3">Homodimer.</text>
</comment>
<evidence type="ECO:0000259" key="10">
    <source>
        <dbReference type="Pfam" id="PF01325"/>
    </source>
</evidence>
<keyword evidence="9" id="KW-0804">Transcription</keyword>
<dbReference type="InterPro" id="IPR038157">
    <property type="entry name" value="FeoA_core_dom"/>
</dbReference>
<evidence type="ECO:0000256" key="2">
    <source>
        <dbReference type="ARBA" id="ARBA00007871"/>
    </source>
</evidence>
<dbReference type="InterPro" id="IPR036388">
    <property type="entry name" value="WH-like_DNA-bd_sf"/>
</dbReference>
<feature type="domain" description="HTH dtxR-type" evidence="10">
    <location>
        <begin position="3"/>
        <end position="35"/>
    </location>
</feature>
<feature type="domain" description="Diphteria toxin repressor/Iron-dependent repressor IdeR SH3" evidence="12">
    <location>
        <begin position="126"/>
        <end position="201"/>
    </location>
</feature>
<sequence>MPVLRARLCERLGQAGPTVTQTVNRLASSGLLAVNGASPLALSQTGLDAAIVVTRRHRLAERLMTDVLDLPTQLAHAEAARWEYSMGPDVERAIVNQLDDPTLSPWGIPIPGLDQLGVEARTLAPATRLKDLPRTKRPVIATVRSVSEDTQDDRERLTELINAGIIPGAQISITATADSIEVRGLNTMVLSPRRSHSIQIDLSPTAATS</sequence>
<evidence type="ECO:0000256" key="3">
    <source>
        <dbReference type="ARBA" id="ARBA00011738"/>
    </source>
</evidence>
<dbReference type="InterPro" id="IPR050536">
    <property type="entry name" value="DtxR_MntR_Metal-Reg"/>
</dbReference>
<evidence type="ECO:0000313" key="14">
    <source>
        <dbReference type="Proteomes" id="UP000005845"/>
    </source>
</evidence>
<keyword evidence="5" id="KW-0678">Repressor</keyword>
<evidence type="ECO:0000259" key="11">
    <source>
        <dbReference type="Pfam" id="PF02742"/>
    </source>
</evidence>
<evidence type="ECO:0000313" key="13">
    <source>
        <dbReference type="EMBL" id="GAB41336.1"/>
    </source>
</evidence>
<dbReference type="InterPro" id="IPR022689">
    <property type="entry name" value="Iron_dep_repressor"/>
</dbReference>
<feature type="domain" description="Iron dependent repressor metal binding and dimerisation" evidence="11">
    <location>
        <begin position="44"/>
        <end position="111"/>
    </location>
</feature>
<dbReference type="PANTHER" id="PTHR33238">
    <property type="entry name" value="IRON (METAL) DEPENDENT REPRESSOR, DTXR FAMILY"/>
    <property type="match status" value="1"/>
</dbReference>
<accession>H5U6H8</accession>